<organism evidence="1 2">
    <name type="scientific">Suillus discolor</name>
    <dbReference type="NCBI Taxonomy" id="1912936"/>
    <lineage>
        <taxon>Eukaryota</taxon>
        <taxon>Fungi</taxon>
        <taxon>Dikarya</taxon>
        <taxon>Basidiomycota</taxon>
        <taxon>Agaricomycotina</taxon>
        <taxon>Agaricomycetes</taxon>
        <taxon>Agaricomycetidae</taxon>
        <taxon>Boletales</taxon>
        <taxon>Suillineae</taxon>
        <taxon>Suillaceae</taxon>
        <taxon>Suillus</taxon>
    </lineage>
</organism>
<accession>A0A9P7FEE2</accession>
<sequence length="139" mass="15423">MLFTASWPGGPFSLPPSLIGNPPKLGRILGASDLRFVCQAKFWLTWIMDHGVLHAPFHLPPRMKDTVMDIILGHGDGYHPCTWIMDHRVLHAPFHLPPRMKDTVMDIILGVFLTLAIIRLATHCSAFNPGQNAPSNVLA</sequence>
<dbReference type="GeneID" id="64695692"/>
<evidence type="ECO:0000313" key="2">
    <source>
        <dbReference type="Proteomes" id="UP000823399"/>
    </source>
</evidence>
<dbReference type="AlphaFoldDB" id="A0A9P7FEE2"/>
<evidence type="ECO:0000313" key="1">
    <source>
        <dbReference type="EMBL" id="KAG2113828.1"/>
    </source>
</evidence>
<reference evidence="1" key="1">
    <citation type="journal article" date="2020" name="New Phytol.">
        <title>Comparative genomics reveals dynamic genome evolution in host specialist ectomycorrhizal fungi.</title>
        <authorList>
            <person name="Lofgren L.A."/>
            <person name="Nguyen N.H."/>
            <person name="Vilgalys R."/>
            <person name="Ruytinx J."/>
            <person name="Liao H.L."/>
            <person name="Branco S."/>
            <person name="Kuo A."/>
            <person name="LaButti K."/>
            <person name="Lipzen A."/>
            <person name="Andreopoulos W."/>
            <person name="Pangilinan J."/>
            <person name="Riley R."/>
            <person name="Hundley H."/>
            <person name="Na H."/>
            <person name="Barry K."/>
            <person name="Grigoriev I.V."/>
            <person name="Stajich J.E."/>
            <person name="Kennedy P.G."/>
        </authorList>
    </citation>
    <scope>NUCLEOTIDE SEQUENCE</scope>
    <source>
        <strain evidence="1">FC423</strain>
    </source>
</reference>
<dbReference type="OrthoDB" id="10478458at2759"/>
<dbReference type="RefSeq" id="XP_041296122.1">
    <property type="nucleotide sequence ID" value="XM_041433433.1"/>
</dbReference>
<gene>
    <name evidence="1" type="ORF">F5147DRAFT_650236</name>
</gene>
<protein>
    <submittedName>
        <fullName evidence="1">Uncharacterized protein</fullName>
    </submittedName>
</protein>
<keyword evidence="2" id="KW-1185">Reference proteome</keyword>
<name>A0A9P7FEE2_9AGAM</name>
<dbReference type="EMBL" id="JABBWM010000011">
    <property type="protein sequence ID" value="KAG2113828.1"/>
    <property type="molecule type" value="Genomic_DNA"/>
</dbReference>
<proteinExistence type="predicted"/>
<comment type="caution">
    <text evidence="1">The sequence shown here is derived from an EMBL/GenBank/DDBJ whole genome shotgun (WGS) entry which is preliminary data.</text>
</comment>
<dbReference type="Proteomes" id="UP000823399">
    <property type="component" value="Unassembled WGS sequence"/>
</dbReference>